<protein>
    <submittedName>
        <fullName evidence="2">Uncharacterized protein</fullName>
    </submittedName>
</protein>
<dbReference type="EMBL" id="BAABBM010000001">
    <property type="protein sequence ID" value="GAA3892071.1"/>
    <property type="molecule type" value="Genomic_DNA"/>
</dbReference>
<proteinExistence type="predicted"/>
<evidence type="ECO:0000313" key="3">
    <source>
        <dbReference type="Proteomes" id="UP001500827"/>
    </source>
</evidence>
<reference evidence="3" key="1">
    <citation type="journal article" date="2019" name="Int. J. Syst. Evol. Microbiol.">
        <title>The Global Catalogue of Microorganisms (GCM) 10K type strain sequencing project: providing services to taxonomists for standard genome sequencing and annotation.</title>
        <authorList>
            <consortium name="The Broad Institute Genomics Platform"/>
            <consortium name="The Broad Institute Genome Sequencing Center for Infectious Disease"/>
            <person name="Wu L."/>
            <person name="Ma J."/>
        </authorList>
    </citation>
    <scope>NUCLEOTIDE SEQUENCE [LARGE SCALE GENOMIC DNA]</scope>
    <source>
        <strain evidence="3">JCM 17543</strain>
    </source>
</reference>
<evidence type="ECO:0000256" key="1">
    <source>
        <dbReference type="SAM" id="MobiDB-lite"/>
    </source>
</evidence>
<organism evidence="2 3">
    <name type="scientific">Sphingomonas limnosediminicola</name>
    <dbReference type="NCBI Taxonomy" id="940133"/>
    <lineage>
        <taxon>Bacteria</taxon>
        <taxon>Pseudomonadati</taxon>
        <taxon>Pseudomonadota</taxon>
        <taxon>Alphaproteobacteria</taxon>
        <taxon>Sphingomonadales</taxon>
        <taxon>Sphingomonadaceae</taxon>
        <taxon>Sphingomonas</taxon>
    </lineage>
</organism>
<sequence length="116" mass="12309">MCAQQRPALRPDPDVSQAGRQAHDNSRSATVAVPAAQASCASSPRGCGTGLENLDLANVALVLGTAAVRAAKGEDWKKAFKTGGPDEYQLYLEAKRLREARAAERARLAAVKARQH</sequence>
<dbReference type="Proteomes" id="UP001500827">
    <property type="component" value="Unassembled WGS sequence"/>
</dbReference>
<name>A0ABP7L492_9SPHN</name>
<accession>A0ABP7L492</accession>
<evidence type="ECO:0000313" key="2">
    <source>
        <dbReference type="EMBL" id="GAA3892071.1"/>
    </source>
</evidence>
<comment type="caution">
    <text evidence="2">The sequence shown here is derived from an EMBL/GenBank/DDBJ whole genome shotgun (WGS) entry which is preliminary data.</text>
</comment>
<keyword evidence="3" id="KW-1185">Reference proteome</keyword>
<gene>
    <name evidence="2" type="ORF">GCM10022276_09000</name>
</gene>
<feature type="region of interest" description="Disordered" evidence="1">
    <location>
        <begin position="1"/>
        <end position="30"/>
    </location>
</feature>